<protein>
    <submittedName>
        <fullName evidence="1">Uncharacterized protein</fullName>
    </submittedName>
</protein>
<name>A0ACB8UK95_9APHY</name>
<accession>A0ACB8UK95</accession>
<dbReference type="Proteomes" id="UP001055072">
    <property type="component" value="Unassembled WGS sequence"/>
</dbReference>
<gene>
    <name evidence="1" type="ORF">BDY19DRAFT_913427</name>
</gene>
<sequence>MATVPHSAIPPLSSARSSSSMTASPAPSSPQDVYAHSEMTAHALVANTLQTLDQRSPPSLQEILAAFTSKGEGDRDMLFALLNAKAAEDNRIAAEKNLRRSLLEMYKGQPMVSPSVYVSESQGYSLPSPPASSYRASPYPIRRASRSPSSSQSSDEATYLESRKRRRSRSPGIDLRPHRQSSLSAVTRSETAMPLSPYSSTSSQSGSGSPRSREAMNIGSLLAASQERDIRLSQAPQVSYVRRDDDSGRRHV</sequence>
<dbReference type="EMBL" id="MU274900">
    <property type="protein sequence ID" value="KAI0094560.1"/>
    <property type="molecule type" value="Genomic_DNA"/>
</dbReference>
<comment type="caution">
    <text evidence="1">The sequence shown here is derived from an EMBL/GenBank/DDBJ whole genome shotgun (WGS) entry which is preliminary data.</text>
</comment>
<evidence type="ECO:0000313" key="2">
    <source>
        <dbReference type="Proteomes" id="UP001055072"/>
    </source>
</evidence>
<evidence type="ECO:0000313" key="1">
    <source>
        <dbReference type="EMBL" id="KAI0094560.1"/>
    </source>
</evidence>
<keyword evidence="2" id="KW-1185">Reference proteome</keyword>
<proteinExistence type="predicted"/>
<organism evidence="1 2">
    <name type="scientific">Irpex rosettiformis</name>
    <dbReference type="NCBI Taxonomy" id="378272"/>
    <lineage>
        <taxon>Eukaryota</taxon>
        <taxon>Fungi</taxon>
        <taxon>Dikarya</taxon>
        <taxon>Basidiomycota</taxon>
        <taxon>Agaricomycotina</taxon>
        <taxon>Agaricomycetes</taxon>
        <taxon>Polyporales</taxon>
        <taxon>Irpicaceae</taxon>
        <taxon>Irpex</taxon>
    </lineage>
</organism>
<reference evidence="1" key="1">
    <citation type="journal article" date="2021" name="Environ. Microbiol.">
        <title>Gene family expansions and transcriptome signatures uncover fungal adaptations to wood decay.</title>
        <authorList>
            <person name="Hage H."/>
            <person name="Miyauchi S."/>
            <person name="Viragh M."/>
            <person name="Drula E."/>
            <person name="Min B."/>
            <person name="Chaduli D."/>
            <person name="Navarro D."/>
            <person name="Favel A."/>
            <person name="Norest M."/>
            <person name="Lesage-Meessen L."/>
            <person name="Balint B."/>
            <person name="Merenyi Z."/>
            <person name="de Eugenio L."/>
            <person name="Morin E."/>
            <person name="Martinez A.T."/>
            <person name="Baldrian P."/>
            <person name="Stursova M."/>
            <person name="Martinez M.J."/>
            <person name="Novotny C."/>
            <person name="Magnuson J.K."/>
            <person name="Spatafora J.W."/>
            <person name="Maurice S."/>
            <person name="Pangilinan J."/>
            <person name="Andreopoulos W."/>
            <person name="LaButti K."/>
            <person name="Hundley H."/>
            <person name="Na H."/>
            <person name="Kuo A."/>
            <person name="Barry K."/>
            <person name="Lipzen A."/>
            <person name="Henrissat B."/>
            <person name="Riley R."/>
            <person name="Ahrendt S."/>
            <person name="Nagy L.G."/>
            <person name="Grigoriev I.V."/>
            <person name="Martin F."/>
            <person name="Rosso M.N."/>
        </authorList>
    </citation>
    <scope>NUCLEOTIDE SEQUENCE</scope>
    <source>
        <strain evidence="1">CBS 384.51</strain>
    </source>
</reference>